<proteinExistence type="predicted"/>
<sequence>MLGGDVAHVSDSIYLPADRGYDLTDMRTRLRLGVHHDGRLGSLFYGLTWLGKEFEAQPDGQLTGSLRLRVRF</sequence>
<dbReference type="EMBL" id="JAMQGO010000006">
    <property type="protein sequence ID" value="MCM2562645.1"/>
    <property type="molecule type" value="Genomic_DNA"/>
</dbReference>
<comment type="caution">
    <text evidence="1">The sequence shown here is derived from an EMBL/GenBank/DDBJ whole genome shotgun (WGS) entry which is preliminary data.</text>
</comment>
<gene>
    <name evidence="1" type="ORF">M8744_10870</name>
</gene>
<dbReference type="Proteomes" id="UP001203036">
    <property type="component" value="Unassembled WGS sequence"/>
</dbReference>
<evidence type="ECO:0000313" key="2">
    <source>
        <dbReference type="Proteomes" id="UP001203036"/>
    </source>
</evidence>
<organism evidence="1 2">
    <name type="scientific">Lutimaribacter degradans</name>
    <dbReference type="NCBI Taxonomy" id="2945989"/>
    <lineage>
        <taxon>Bacteria</taxon>
        <taxon>Pseudomonadati</taxon>
        <taxon>Pseudomonadota</taxon>
        <taxon>Alphaproteobacteria</taxon>
        <taxon>Rhodobacterales</taxon>
        <taxon>Roseobacteraceae</taxon>
        <taxon>Lutimaribacter</taxon>
    </lineage>
</organism>
<keyword evidence="2" id="KW-1185">Reference proteome</keyword>
<name>A0ACC5ZWS7_9RHOB</name>
<protein>
    <submittedName>
        <fullName evidence="1">Lipid A deacylase LpxR family protein</fullName>
    </submittedName>
</protein>
<reference evidence="1" key="1">
    <citation type="submission" date="2022-06" db="EMBL/GenBank/DDBJ databases">
        <title>Lutimaribacter sp. EGI FJ00013, a novel bacterium isolated from a salt lake sediment enrichment.</title>
        <authorList>
            <person name="Gao L."/>
            <person name="Fang B.-Z."/>
            <person name="Li W.-J."/>
        </authorList>
    </citation>
    <scope>NUCLEOTIDE SEQUENCE</scope>
    <source>
        <strain evidence="1">EGI FJ00013</strain>
    </source>
</reference>
<evidence type="ECO:0000313" key="1">
    <source>
        <dbReference type="EMBL" id="MCM2562645.1"/>
    </source>
</evidence>
<accession>A0ACC5ZWS7</accession>